<feature type="region of interest" description="Disordered" evidence="1">
    <location>
        <begin position="220"/>
        <end position="270"/>
    </location>
</feature>
<dbReference type="STRING" id="519442.Huta_0801"/>
<feature type="compositionally biased region" description="Basic and acidic residues" evidence="1">
    <location>
        <begin position="260"/>
        <end position="270"/>
    </location>
</feature>
<keyword evidence="2" id="KW-0812">Transmembrane</keyword>
<name>C7NU89_HALUD</name>
<reference evidence="3 4" key="1">
    <citation type="journal article" date="2009" name="Stand. Genomic Sci.">
        <title>Complete genome sequence of Halorhabdus utahensis type strain (AX-2).</title>
        <authorList>
            <person name="Anderson I."/>
            <person name="Tindall B.J."/>
            <person name="Pomrenke H."/>
            <person name="Goker M."/>
            <person name="Lapidus A."/>
            <person name="Nolan M."/>
            <person name="Copeland A."/>
            <person name="Glavina Del Rio T."/>
            <person name="Chen F."/>
            <person name="Tice H."/>
            <person name="Cheng J.F."/>
            <person name="Lucas S."/>
            <person name="Chertkov O."/>
            <person name="Bruce D."/>
            <person name="Brettin T."/>
            <person name="Detter J.C."/>
            <person name="Han C."/>
            <person name="Goodwin L."/>
            <person name="Land M."/>
            <person name="Hauser L."/>
            <person name="Chang Y.J."/>
            <person name="Jeffries C.D."/>
            <person name="Pitluck S."/>
            <person name="Pati A."/>
            <person name="Mavromatis K."/>
            <person name="Ivanova N."/>
            <person name="Ovchinnikova G."/>
            <person name="Chen A."/>
            <person name="Palaniappan K."/>
            <person name="Chain P."/>
            <person name="Rohde M."/>
            <person name="Bristow J."/>
            <person name="Eisen J.A."/>
            <person name="Markowitz V."/>
            <person name="Hugenholtz P."/>
            <person name="Kyrpides N.C."/>
            <person name="Klenk H.P."/>
        </authorList>
    </citation>
    <scope>NUCLEOTIDE SEQUENCE [LARGE SCALE GENOMIC DNA]</scope>
    <source>
        <strain evidence="4">DSM 12940 / JCM 11049 / AX-2</strain>
    </source>
</reference>
<organism evidence="3 4">
    <name type="scientific">Halorhabdus utahensis (strain DSM 12940 / JCM 11049 / AX-2)</name>
    <dbReference type="NCBI Taxonomy" id="519442"/>
    <lineage>
        <taxon>Archaea</taxon>
        <taxon>Methanobacteriati</taxon>
        <taxon>Methanobacteriota</taxon>
        <taxon>Stenosarchaea group</taxon>
        <taxon>Halobacteria</taxon>
        <taxon>Halobacteriales</taxon>
        <taxon>Haloarculaceae</taxon>
        <taxon>Halorhabdus</taxon>
    </lineage>
</organism>
<evidence type="ECO:0000313" key="4">
    <source>
        <dbReference type="Proteomes" id="UP000002071"/>
    </source>
</evidence>
<evidence type="ECO:0000313" key="3">
    <source>
        <dbReference type="EMBL" id="ACV10986.1"/>
    </source>
</evidence>
<dbReference type="KEGG" id="hut:Huta_0801"/>
<feature type="transmembrane region" description="Helical" evidence="2">
    <location>
        <begin position="21"/>
        <end position="41"/>
    </location>
</feature>
<proteinExistence type="predicted"/>
<keyword evidence="4" id="KW-1185">Reference proteome</keyword>
<keyword evidence="2" id="KW-0472">Membrane</keyword>
<dbReference type="RefSeq" id="WP_015788565.1">
    <property type="nucleotide sequence ID" value="NC_013158.1"/>
</dbReference>
<keyword evidence="2" id="KW-1133">Transmembrane helix</keyword>
<feature type="transmembrane region" description="Helical" evidence="2">
    <location>
        <begin position="53"/>
        <end position="72"/>
    </location>
</feature>
<dbReference type="eggNOG" id="arCOG09087">
    <property type="taxonomic scope" value="Archaea"/>
</dbReference>
<accession>C7NU89</accession>
<protein>
    <submittedName>
        <fullName evidence="3">Uncharacterized protein</fullName>
    </submittedName>
</protein>
<sequence>MDREPIPTFQDRWDRLTWLLHSYRFWIGTAVVVAVLALAYFRPTIDVPPELTAAIGAFVLVGIPGIPAGFYFGRWLRRYRAVTVYHVNAVDDVLEKWYVPPALWDEKRVDGVDPYPVNDSDDYAVREFDYYDGLDQLVVRGVWLEGAQDDQLFTKKGQVEEIHEFLLDGYEAIAKIRGRISRMAMDVQRRTITALAEAQEKGKMIDQDAVEDVWQEASENIEDELPDTPPKLDPDADLDGYRTPEHDLNDHESLTAAMNQHDHIQTETDE</sequence>
<dbReference type="AlphaFoldDB" id="C7NU89"/>
<gene>
    <name evidence="3" type="ordered locus">Huta_0801</name>
</gene>
<dbReference type="GeneID" id="8383073"/>
<feature type="compositionally biased region" description="Basic and acidic residues" evidence="1">
    <location>
        <begin position="230"/>
        <end position="253"/>
    </location>
</feature>
<dbReference type="Proteomes" id="UP000002071">
    <property type="component" value="Chromosome"/>
</dbReference>
<evidence type="ECO:0000256" key="1">
    <source>
        <dbReference type="SAM" id="MobiDB-lite"/>
    </source>
</evidence>
<dbReference type="HOGENOM" id="CLU_1032953_0_0_2"/>
<dbReference type="EMBL" id="CP001687">
    <property type="protein sequence ID" value="ACV10986.1"/>
    <property type="molecule type" value="Genomic_DNA"/>
</dbReference>
<dbReference type="OrthoDB" id="351168at2157"/>
<evidence type="ECO:0000256" key="2">
    <source>
        <dbReference type="SAM" id="Phobius"/>
    </source>
</evidence>